<accession>A0A0E9UKV8</accession>
<dbReference type="AlphaFoldDB" id="A0A0E9UKV8"/>
<reference evidence="1" key="2">
    <citation type="journal article" date="2015" name="Fish Shellfish Immunol.">
        <title>Early steps in the European eel (Anguilla anguilla)-Vibrio vulnificus interaction in the gills: Role of the RtxA13 toxin.</title>
        <authorList>
            <person name="Callol A."/>
            <person name="Pajuelo D."/>
            <person name="Ebbesson L."/>
            <person name="Teles M."/>
            <person name="MacKenzie S."/>
            <person name="Amaro C."/>
        </authorList>
    </citation>
    <scope>NUCLEOTIDE SEQUENCE</scope>
</reference>
<proteinExistence type="predicted"/>
<evidence type="ECO:0000313" key="1">
    <source>
        <dbReference type="EMBL" id="JAH66361.1"/>
    </source>
</evidence>
<sequence length="30" mass="3574">MRMEMQRTKSTLLHITIYSDIVHVFPISLI</sequence>
<reference evidence="1" key="1">
    <citation type="submission" date="2014-11" db="EMBL/GenBank/DDBJ databases">
        <authorList>
            <person name="Amaro Gonzalez C."/>
        </authorList>
    </citation>
    <scope>NUCLEOTIDE SEQUENCE</scope>
</reference>
<protein>
    <submittedName>
        <fullName evidence="1">Uncharacterized protein</fullName>
    </submittedName>
</protein>
<name>A0A0E9UKV8_ANGAN</name>
<dbReference type="EMBL" id="GBXM01042216">
    <property type="protein sequence ID" value="JAH66361.1"/>
    <property type="molecule type" value="Transcribed_RNA"/>
</dbReference>
<organism evidence="1">
    <name type="scientific">Anguilla anguilla</name>
    <name type="common">European freshwater eel</name>
    <name type="synonym">Muraena anguilla</name>
    <dbReference type="NCBI Taxonomy" id="7936"/>
    <lineage>
        <taxon>Eukaryota</taxon>
        <taxon>Metazoa</taxon>
        <taxon>Chordata</taxon>
        <taxon>Craniata</taxon>
        <taxon>Vertebrata</taxon>
        <taxon>Euteleostomi</taxon>
        <taxon>Actinopterygii</taxon>
        <taxon>Neopterygii</taxon>
        <taxon>Teleostei</taxon>
        <taxon>Anguilliformes</taxon>
        <taxon>Anguillidae</taxon>
        <taxon>Anguilla</taxon>
    </lineage>
</organism>